<dbReference type="EMBL" id="QJJK01000001">
    <property type="protein sequence ID" value="PXW64323.1"/>
    <property type="molecule type" value="Genomic_DNA"/>
</dbReference>
<dbReference type="InterPro" id="IPR001709">
    <property type="entry name" value="Flavoprot_Pyr_Nucl_cyt_Rdtase"/>
</dbReference>
<dbReference type="GO" id="GO:0050660">
    <property type="term" value="F:flavin adenine dinucleotide binding"/>
    <property type="evidence" value="ECO:0007669"/>
    <property type="project" value="TreeGrafter"/>
</dbReference>
<dbReference type="SUPFAM" id="SSF52218">
    <property type="entry name" value="Flavoproteins"/>
    <property type="match status" value="1"/>
</dbReference>
<dbReference type="InterPro" id="IPR039261">
    <property type="entry name" value="FNR_nucleotide-bd"/>
</dbReference>
<dbReference type="InterPro" id="IPR001433">
    <property type="entry name" value="OxRdtase_FAD/NAD-bd"/>
</dbReference>
<keyword evidence="7" id="KW-1185">Reference proteome</keyword>
<keyword evidence="3" id="KW-1133">Transmembrane helix</keyword>
<dbReference type="Gene3D" id="2.40.30.10">
    <property type="entry name" value="Translation factors"/>
    <property type="match status" value="1"/>
</dbReference>
<dbReference type="Pfam" id="PF00258">
    <property type="entry name" value="Flavodoxin_1"/>
    <property type="match status" value="1"/>
</dbReference>
<evidence type="ECO:0000313" key="7">
    <source>
        <dbReference type="Proteomes" id="UP000248021"/>
    </source>
</evidence>
<feature type="domain" description="Flavodoxin-like" evidence="4">
    <location>
        <begin position="332"/>
        <end position="465"/>
    </location>
</feature>
<organism evidence="6 7">
    <name type="scientific">Chelatococcus asaccharovorans</name>
    <dbReference type="NCBI Taxonomy" id="28210"/>
    <lineage>
        <taxon>Bacteria</taxon>
        <taxon>Pseudomonadati</taxon>
        <taxon>Pseudomonadota</taxon>
        <taxon>Alphaproteobacteria</taxon>
        <taxon>Hyphomicrobiales</taxon>
        <taxon>Chelatococcaceae</taxon>
        <taxon>Chelatococcus</taxon>
    </lineage>
</organism>
<dbReference type="PROSITE" id="PS51384">
    <property type="entry name" value="FAD_FR"/>
    <property type="match status" value="1"/>
</dbReference>
<dbReference type="AlphaFoldDB" id="A0A2V3UH37"/>
<dbReference type="SUPFAM" id="SSF52343">
    <property type="entry name" value="Ferredoxin reductase-like, C-terminal NADP-linked domain"/>
    <property type="match status" value="1"/>
</dbReference>
<dbReference type="PANTHER" id="PTHR19384">
    <property type="entry name" value="NITRIC OXIDE SYNTHASE-RELATED"/>
    <property type="match status" value="1"/>
</dbReference>
<proteinExistence type="predicted"/>
<accession>A0A2V3UH37</accession>
<dbReference type="GO" id="GO:0010181">
    <property type="term" value="F:FMN binding"/>
    <property type="evidence" value="ECO:0007669"/>
    <property type="project" value="InterPro"/>
</dbReference>
<dbReference type="InterPro" id="IPR017938">
    <property type="entry name" value="Riboflavin_synthase-like_b-brl"/>
</dbReference>
<evidence type="ECO:0000256" key="3">
    <source>
        <dbReference type="SAM" id="Phobius"/>
    </source>
</evidence>
<evidence type="ECO:0000256" key="1">
    <source>
        <dbReference type="ARBA" id="ARBA00022630"/>
    </source>
</evidence>
<dbReference type="Pfam" id="PF03929">
    <property type="entry name" value="PepSY_TM"/>
    <property type="match status" value="1"/>
</dbReference>
<feature type="domain" description="FAD-binding FR-type" evidence="5">
    <location>
        <begin position="481"/>
        <end position="590"/>
    </location>
</feature>
<dbReference type="PROSITE" id="PS50902">
    <property type="entry name" value="FLAVODOXIN_LIKE"/>
    <property type="match status" value="1"/>
</dbReference>
<gene>
    <name evidence="6" type="ORF">C7450_10178</name>
</gene>
<dbReference type="Gene3D" id="3.40.50.80">
    <property type="entry name" value="Nucleotide-binding domain of ferredoxin-NADP reductase (FNR) module"/>
    <property type="match status" value="1"/>
</dbReference>
<reference evidence="6 7" key="1">
    <citation type="submission" date="2018-05" db="EMBL/GenBank/DDBJ databases">
        <title>Genomic Encyclopedia of Type Strains, Phase IV (KMG-IV): sequencing the most valuable type-strain genomes for metagenomic binning, comparative biology and taxonomic classification.</title>
        <authorList>
            <person name="Goeker M."/>
        </authorList>
    </citation>
    <scope>NUCLEOTIDE SEQUENCE [LARGE SCALE GENOMIC DNA]</scope>
    <source>
        <strain evidence="6 7">DSM 6462</strain>
    </source>
</reference>
<keyword evidence="2" id="KW-0288">FMN</keyword>
<feature type="transmembrane region" description="Helical" evidence="3">
    <location>
        <begin position="286"/>
        <end position="312"/>
    </location>
</feature>
<dbReference type="GO" id="GO:0004783">
    <property type="term" value="F:sulfite reductase (NADPH) activity"/>
    <property type="evidence" value="ECO:0007669"/>
    <property type="project" value="TreeGrafter"/>
</dbReference>
<dbReference type="RefSeq" id="WP_110372424.1">
    <property type="nucleotide sequence ID" value="NZ_JAHBRY010000001.1"/>
</dbReference>
<dbReference type="SUPFAM" id="SSF63380">
    <property type="entry name" value="Riboflavin synthase domain-like"/>
    <property type="match status" value="1"/>
</dbReference>
<evidence type="ECO:0000259" key="4">
    <source>
        <dbReference type="PROSITE" id="PS50902"/>
    </source>
</evidence>
<evidence type="ECO:0000259" key="5">
    <source>
        <dbReference type="PROSITE" id="PS51384"/>
    </source>
</evidence>
<dbReference type="Pfam" id="PF00175">
    <property type="entry name" value="NAD_binding_1"/>
    <property type="match status" value="1"/>
</dbReference>
<evidence type="ECO:0000256" key="2">
    <source>
        <dbReference type="ARBA" id="ARBA00022643"/>
    </source>
</evidence>
<keyword evidence="3" id="KW-0472">Membrane</keyword>
<dbReference type="PRINTS" id="PR00371">
    <property type="entry name" value="FPNCR"/>
</dbReference>
<dbReference type="InterPro" id="IPR005625">
    <property type="entry name" value="PepSY-ass_TM"/>
</dbReference>
<dbReference type="InterPro" id="IPR017927">
    <property type="entry name" value="FAD-bd_FR_type"/>
</dbReference>
<evidence type="ECO:0000313" key="6">
    <source>
        <dbReference type="EMBL" id="PXW64323.1"/>
    </source>
</evidence>
<dbReference type="Gene3D" id="3.40.50.360">
    <property type="match status" value="1"/>
</dbReference>
<dbReference type="CDD" id="cd06201">
    <property type="entry name" value="SiR_like2"/>
    <property type="match status" value="1"/>
</dbReference>
<dbReference type="InterPro" id="IPR008254">
    <property type="entry name" value="Flavodoxin/NO_synth"/>
</dbReference>
<dbReference type="GO" id="GO:0005829">
    <property type="term" value="C:cytosol"/>
    <property type="evidence" value="ECO:0007669"/>
    <property type="project" value="TreeGrafter"/>
</dbReference>
<sequence>MLRRIHALPGVVLALGLTVMALTGVALSVQPALDRLASPAIPVGTSVAALAEAVAARHQGIDSIRVRPDGAVTVAFTDGETRGVERVDPATGAGLGPYHVSETTRVITNLHRAFLTGDAGRAATGAGALAMLVLTVSGTLLLARRLGGAGALLQSIRGTPAQRWHGELGRFAAAGLVLSSLTGAWMSASSFGLIPEHEAAAPMVSASGGAPAPAGTLAALRATDVASLLELTFPAPDDPTDTYGLRTSRGEAQIDAATGAELSFTPATTLDRLNGMIRTLHTGQGAWVLGLVLGLSAAAVPVLGATGIAMWWRRRAARPRIAMNAPARAADTVLLVGSEGNSTWGFAATLHDALTRAGHHVHTAAMNDLQPFSAVTERLLLLAATHGDGAAPASATAFLSRLARQERRVPVAVLGFGDRCFPHFCGYAEEMLAALTANGWPQLLPMKRIDRRSAQEFAQWGRDLGTVLGHDLKLEHVAEPPKTVALELVEREDYGVAVGAPVAILRFRRPGTDGKAGRLPSFEPGDLVGILPPGHPMPRFYSLASSSCDGMLEICVRLRAGGLCSTFLHALAPGDRVEAFIRANPTFRPAAGRAPLILIGAGAGIGPLAGLVRANAAGRPVHLYWGGRSPSSDFLYEHELAQHLAEKRLTSLQTAFSRGPDGGAYVQDRIAADAPRLRELIRQGAQILVCGGRDMAQAVTWALDPIVRPLGLDLPTLKSSGRYVEDVY</sequence>
<comment type="caution">
    <text evidence="6">The sequence shown here is derived from an EMBL/GenBank/DDBJ whole genome shotgun (WGS) entry which is preliminary data.</text>
</comment>
<keyword evidence="3" id="KW-0812">Transmembrane</keyword>
<name>A0A2V3UH37_9HYPH</name>
<dbReference type="Proteomes" id="UP000248021">
    <property type="component" value="Unassembled WGS sequence"/>
</dbReference>
<keyword evidence="1" id="KW-0285">Flavoprotein</keyword>
<dbReference type="InterPro" id="IPR029039">
    <property type="entry name" value="Flavoprotein-like_sf"/>
</dbReference>
<dbReference type="OrthoDB" id="9816402at2"/>
<protein>
    <submittedName>
        <fullName evidence="6">Sulfite reductase (NADPH) flavoprotein alpha-component</fullName>
    </submittedName>
</protein>